<gene>
    <name evidence="2" type="ORF">JYZ213_LOCUS39490</name>
    <name evidence="3" type="ORF">OXD698_LOCUS5731</name>
</gene>
<evidence type="ECO:0000313" key="2">
    <source>
        <dbReference type="EMBL" id="CAF1429625.1"/>
    </source>
</evidence>
<dbReference type="Proteomes" id="UP000663845">
    <property type="component" value="Unassembled WGS sequence"/>
</dbReference>
<dbReference type="EMBL" id="CAJOAZ010000238">
    <property type="protein sequence ID" value="CAF3587412.1"/>
    <property type="molecule type" value="Genomic_DNA"/>
</dbReference>
<feature type="region of interest" description="Disordered" evidence="1">
    <location>
        <begin position="33"/>
        <end position="76"/>
    </location>
</feature>
<evidence type="ECO:0000313" key="3">
    <source>
        <dbReference type="EMBL" id="CAF3587412.1"/>
    </source>
</evidence>
<accession>A0A815N5X2</accession>
<dbReference type="AlphaFoldDB" id="A0A815N5X2"/>
<feature type="compositionally biased region" description="Low complexity" evidence="1">
    <location>
        <begin position="64"/>
        <end position="76"/>
    </location>
</feature>
<name>A0A815N5X2_9BILA</name>
<dbReference type="EMBL" id="CAJNOG010001293">
    <property type="protein sequence ID" value="CAF1429625.1"/>
    <property type="molecule type" value="Genomic_DNA"/>
</dbReference>
<feature type="compositionally biased region" description="Basic and acidic residues" evidence="1">
    <location>
        <begin position="54"/>
        <end position="63"/>
    </location>
</feature>
<evidence type="ECO:0000256" key="1">
    <source>
        <dbReference type="SAM" id="MobiDB-lite"/>
    </source>
</evidence>
<evidence type="ECO:0000313" key="4">
    <source>
        <dbReference type="Proteomes" id="UP000663845"/>
    </source>
</evidence>
<sequence>MSITFGRPSYYDELVEDDDTKLSSSEANNSQTIFNTLFDDGNDQDDVSSGYDSFEERKFHERSSSSPSPLSHTMSPQTRQALIDIIEKALAEGWRPMSITLARALSYDDLDKNDNTKLSTAEENNSQTIFNTLLSNENDQVDVNSVYDLFEERKFYKRAISKSSQLSHTMSPETRQAMIKIIEKALAEGWRPIMVFLSMSITFGRALYYDELTEDDSTKLSSTEEDSFQTIFNKLYGNDNDQDHYSSEYNSFEERKFHEQTILKPSQVSHTMSPETRQAMIEIIVKVVLKDGSQVTISMFQGHA</sequence>
<proteinExistence type="predicted"/>
<dbReference type="Proteomes" id="UP000663844">
    <property type="component" value="Unassembled WGS sequence"/>
</dbReference>
<protein>
    <submittedName>
        <fullName evidence="2">Uncharacterized protein</fullName>
    </submittedName>
</protein>
<reference evidence="2" key="1">
    <citation type="submission" date="2021-02" db="EMBL/GenBank/DDBJ databases">
        <authorList>
            <person name="Nowell W R."/>
        </authorList>
    </citation>
    <scope>NUCLEOTIDE SEQUENCE</scope>
</reference>
<organism evidence="2 4">
    <name type="scientific">Adineta steineri</name>
    <dbReference type="NCBI Taxonomy" id="433720"/>
    <lineage>
        <taxon>Eukaryota</taxon>
        <taxon>Metazoa</taxon>
        <taxon>Spiralia</taxon>
        <taxon>Gnathifera</taxon>
        <taxon>Rotifera</taxon>
        <taxon>Eurotatoria</taxon>
        <taxon>Bdelloidea</taxon>
        <taxon>Adinetida</taxon>
        <taxon>Adinetidae</taxon>
        <taxon>Adineta</taxon>
    </lineage>
</organism>
<comment type="caution">
    <text evidence="2">The sequence shown here is derived from an EMBL/GenBank/DDBJ whole genome shotgun (WGS) entry which is preliminary data.</text>
</comment>